<dbReference type="EMBL" id="LDRB01000164">
    <property type="protein sequence ID" value="KTR35376.1"/>
    <property type="molecule type" value="Genomic_DNA"/>
</dbReference>
<accession>A0ABR5S215</accession>
<reference evidence="1 2" key="1">
    <citation type="journal article" date="2016" name="Front. Microbiol.">
        <title>Genomic Resource of Rice Seed Associated Bacteria.</title>
        <authorList>
            <person name="Midha S."/>
            <person name="Bansal K."/>
            <person name="Sharma S."/>
            <person name="Kumar N."/>
            <person name="Patil P.P."/>
            <person name="Chaudhry V."/>
            <person name="Patil P.B."/>
        </authorList>
    </citation>
    <scope>NUCLEOTIDE SEQUENCE [LARGE SCALE GENOMIC DNA]</scope>
    <source>
        <strain evidence="1 2">NS263</strain>
    </source>
</reference>
<protein>
    <recommendedName>
        <fullName evidence="3">Bacterial Ig domain-containing protein</fullName>
    </recommendedName>
</protein>
<name>A0ABR5S215_9MICO</name>
<gene>
    <name evidence="1" type="ORF">NS263_16030</name>
</gene>
<evidence type="ECO:0000313" key="2">
    <source>
        <dbReference type="Proteomes" id="UP000078335"/>
    </source>
</evidence>
<dbReference type="Gene3D" id="2.60.40.10">
    <property type="entry name" value="Immunoglobulins"/>
    <property type="match status" value="1"/>
</dbReference>
<feature type="non-terminal residue" evidence="1">
    <location>
        <position position="151"/>
    </location>
</feature>
<sequence length="151" mass="14768">VTASGTADGNGVWSVPVDAVPVGQQTASVTQTVGDTTSAPVTRDFEVVAARTLTIDTPGAGAVLPLVGDTRDVVLSGAAEGGARVDVTLGGGLTATTTANPDGTWTATVEDVPAGTYTATATQIVGGTTSAPVTRDFSVTAVPDVTIEAPA</sequence>
<proteinExistence type="predicted"/>
<feature type="non-terminal residue" evidence="1">
    <location>
        <position position="1"/>
    </location>
</feature>
<comment type="caution">
    <text evidence="1">The sequence shown here is derived from an EMBL/GenBank/DDBJ whole genome shotgun (WGS) entry which is preliminary data.</text>
</comment>
<keyword evidence="2" id="KW-1185">Reference proteome</keyword>
<evidence type="ECO:0008006" key="3">
    <source>
        <dbReference type="Google" id="ProtNLM"/>
    </source>
</evidence>
<evidence type="ECO:0000313" key="1">
    <source>
        <dbReference type="EMBL" id="KTR35376.1"/>
    </source>
</evidence>
<dbReference type="Proteomes" id="UP000078335">
    <property type="component" value="Unassembled WGS sequence"/>
</dbReference>
<dbReference type="InterPro" id="IPR013783">
    <property type="entry name" value="Ig-like_fold"/>
</dbReference>
<organism evidence="1 2">
    <name type="scientific">Curtobacterium oceanosedimentum</name>
    <dbReference type="NCBI Taxonomy" id="465820"/>
    <lineage>
        <taxon>Bacteria</taxon>
        <taxon>Bacillati</taxon>
        <taxon>Actinomycetota</taxon>
        <taxon>Actinomycetes</taxon>
        <taxon>Micrococcales</taxon>
        <taxon>Microbacteriaceae</taxon>
        <taxon>Curtobacterium</taxon>
    </lineage>
</organism>